<feature type="compositionally biased region" description="Acidic residues" evidence="6">
    <location>
        <begin position="309"/>
        <end position="318"/>
    </location>
</feature>
<dbReference type="GO" id="GO:0031507">
    <property type="term" value="P:heterochromatin formation"/>
    <property type="evidence" value="ECO:0007669"/>
    <property type="project" value="TreeGrafter"/>
</dbReference>
<feature type="compositionally biased region" description="Low complexity" evidence="6">
    <location>
        <begin position="208"/>
        <end position="220"/>
    </location>
</feature>
<dbReference type="EMBL" id="MNBE01000099">
    <property type="protein sequence ID" value="OKP14351.1"/>
    <property type="molecule type" value="Genomic_DNA"/>
</dbReference>
<feature type="region of interest" description="Disordered" evidence="6">
    <location>
        <begin position="125"/>
        <end position="153"/>
    </location>
</feature>
<gene>
    <name evidence="7" type="ORF">PENSUB_14130</name>
</gene>
<dbReference type="Gene3D" id="1.10.20.10">
    <property type="entry name" value="Histone, subunit A"/>
    <property type="match status" value="1"/>
</dbReference>
<dbReference type="GO" id="GO:0008622">
    <property type="term" value="C:epsilon DNA polymerase complex"/>
    <property type="evidence" value="ECO:0007669"/>
    <property type="project" value="TreeGrafter"/>
</dbReference>
<dbReference type="PANTHER" id="PTHR46172">
    <property type="entry name" value="DNA POLYMERASE EPSILON SUBUNIT 3"/>
    <property type="match status" value="1"/>
</dbReference>
<dbReference type="GO" id="GO:0006974">
    <property type="term" value="P:DNA damage response"/>
    <property type="evidence" value="ECO:0007669"/>
    <property type="project" value="TreeGrafter"/>
</dbReference>
<evidence type="ECO:0000313" key="7">
    <source>
        <dbReference type="EMBL" id="OKP14351.1"/>
    </source>
</evidence>
<dbReference type="STRING" id="1316194.A0A1Q5UPG0"/>
<dbReference type="PANTHER" id="PTHR46172:SF1">
    <property type="entry name" value="DNA POLYMERASE EPSILON SUBUNIT 3"/>
    <property type="match status" value="1"/>
</dbReference>
<dbReference type="GO" id="GO:0031490">
    <property type="term" value="F:chromatin DNA binding"/>
    <property type="evidence" value="ECO:0007669"/>
    <property type="project" value="TreeGrafter"/>
</dbReference>
<keyword evidence="2" id="KW-0235">DNA replication</keyword>
<feature type="region of interest" description="Disordered" evidence="6">
    <location>
        <begin position="194"/>
        <end position="330"/>
    </location>
</feature>
<dbReference type="InterPro" id="IPR051377">
    <property type="entry name" value="DNA_Pol-Epsilon_Subunit"/>
</dbReference>
<proteinExistence type="predicted"/>
<dbReference type="GO" id="GO:0006272">
    <property type="term" value="P:leading strand elongation"/>
    <property type="evidence" value="ECO:0007669"/>
    <property type="project" value="TreeGrafter"/>
</dbReference>
<keyword evidence="3" id="KW-0539">Nucleus</keyword>
<dbReference type="SUPFAM" id="SSF47113">
    <property type="entry name" value="Histone-fold"/>
    <property type="match status" value="2"/>
</dbReference>
<accession>A0A1Q5UPG0</accession>
<feature type="region of interest" description="Disordered" evidence="6">
    <location>
        <begin position="1"/>
        <end position="31"/>
    </location>
</feature>
<feature type="compositionally biased region" description="Basic and acidic residues" evidence="6">
    <location>
        <begin position="285"/>
        <end position="308"/>
    </location>
</feature>
<evidence type="ECO:0000256" key="3">
    <source>
        <dbReference type="ARBA" id="ARBA00023242"/>
    </source>
</evidence>
<dbReference type="InterPro" id="IPR009072">
    <property type="entry name" value="Histone-fold"/>
</dbReference>
<dbReference type="GO" id="GO:0046982">
    <property type="term" value="F:protein heterodimerization activity"/>
    <property type="evidence" value="ECO:0007669"/>
    <property type="project" value="InterPro"/>
</dbReference>
<evidence type="ECO:0000256" key="6">
    <source>
        <dbReference type="SAM" id="MobiDB-lite"/>
    </source>
</evidence>
<feature type="compositionally biased region" description="Acidic residues" evidence="6">
    <location>
        <begin position="252"/>
        <end position="284"/>
    </location>
</feature>
<dbReference type="Proteomes" id="UP000186955">
    <property type="component" value="Unassembled WGS sequence"/>
</dbReference>
<evidence type="ECO:0000256" key="5">
    <source>
        <dbReference type="ARBA" id="ARBA00042096"/>
    </source>
</evidence>
<comment type="subcellular location">
    <subcellularLocation>
        <location evidence="1">Nucleus</location>
    </subcellularLocation>
</comment>
<evidence type="ECO:0000256" key="1">
    <source>
        <dbReference type="ARBA" id="ARBA00004123"/>
    </source>
</evidence>
<protein>
    <recommendedName>
        <fullName evidence="4">DNA polymerase epsilon subunit D</fullName>
    </recommendedName>
    <alternativeName>
        <fullName evidence="5">DNA polymerase II subunit D</fullName>
    </alternativeName>
</protein>
<evidence type="ECO:0000256" key="2">
    <source>
        <dbReference type="ARBA" id="ARBA00022705"/>
    </source>
</evidence>
<sequence length="330" mass="35858">MPPRKSTSSVTPAETDEPSQLSPQAQSTVDKPITATEQQIKARAELGVSVDDYLLPRSLTIRLAKAVLPPNTTIQKDAVLAIQKAATVFISYLSSQYVHSSQFNHAYCLSTPTMSYVLDRMDKGILQPTPSTIPTKNQPQANPSPPSPSANDATLKRTVAPADVFNALSELEFDSFRPRLEQELEAFTEIKAGKRKTKKTDANGNAGEGDSTAAAGGSASRGEDEDVEMVDNPAKRVKRDGDEVGAASAQVDGDETQEEDEEEEAEEEEEEGESEEDDEEDEEDDGRRGDEDVDRVEDLDAAPRRMDPDADETDDDDGPASQLRDDLELG</sequence>
<name>A0A1Q5UPG0_9EURO</name>
<evidence type="ECO:0000313" key="8">
    <source>
        <dbReference type="Proteomes" id="UP000186955"/>
    </source>
</evidence>
<organism evidence="7 8">
    <name type="scientific">Penicillium subrubescens</name>
    <dbReference type="NCBI Taxonomy" id="1316194"/>
    <lineage>
        <taxon>Eukaryota</taxon>
        <taxon>Fungi</taxon>
        <taxon>Dikarya</taxon>
        <taxon>Ascomycota</taxon>
        <taxon>Pezizomycotina</taxon>
        <taxon>Eurotiomycetes</taxon>
        <taxon>Eurotiomycetidae</taxon>
        <taxon>Eurotiales</taxon>
        <taxon>Aspergillaceae</taxon>
        <taxon>Penicillium</taxon>
    </lineage>
</organism>
<evidence type="ECO:0000256" key="4">
    <source>
        <dbReference type="ARBA" id="ARBA00039775"/>
    </source>
</evidence>
<dbReference type="GO" id="GO:0008623">
    <property type="term" value="C:CHRAC"/>
    <property type="evidence" value="ECO:0007669"/>
    <property type="project" value="TreeGrafter"/>
</dbReference>
<reference evidence="7 8" key="1">
    <citation type="submission" date="2016-10" db="EMBL/GenBank/DDBJ databases">
        <title>Genome sequence of the ascomycete fungus Penicillium subrubescens.</title>
        <authorList>
            <person name="De Vries R.P."/>
            <person name="Peng M."/>
            <person name="Dilokpimol A."/>
            <person name="Hilden K."/>
            <person name="Makela M.R."/>
            <person name="Grigoriev I."/>
            <person name="Riley R."/>
            <person name="Granchi Z."/>
        </authorList>
    </citation>
    <scope>NUCLEOTIDE SEQUENCE [LARGE SCALE GENOMIC DNA]</scope>
    <source>
        <strain evidence="7 8">CBS 132785</strain>
    </source>
</reference>
<dbReference type="AlphaFoldDB" id="A0A1Q5UPG0"/>
<dbReference type="CDD" id="cd22928">
    <property type="entry name" value="HFD_POLE3_DPB4"/>
    <property type="match status" value="1"/>
</dbReference>
<keyword evidence="8" id="KW-1185">Reference proteome</keyword>
<comment type="caution">
    <text evidence="7">The sequence shown here is derived from an EMBL/GenBank/DDBJ whole genome shotgun (WGS) entry which is preliminary data.</text>
</comment>